<name>A0A371JAK5_9FIRM</name>
<proteinExistence type="predicted"/>
<dbReference type="RefSeq" id="WP_094368492.1">
    <property type="nucleotide sequence ID" value="NZ_NOJY02000001.1"/>
</dbReference>
<dbReference type="EMBL" id="NOJY02000001">
    <property type="protein sequence ID" value="RDY29743.1"/>
    <property type="molecule type" value="Genomic_DNA"/>
</dbReference>
<reference evidence="1 2" key="1">
    <citation type="journal article" date="2017" name="Genome Announc.">
        <title>Draft Genome Sequence of Romboutsia weinsteinii sp. nov. Strain CCRI-19649(T) Isolated from Surface Water.</title>
        <authorList>
            <person name="Maheux A.F."/>
            <person name="Boudreau D.K."/>
            <person name="Berube E."/>
            <person name="Boissinot M."/>
            <person name="Cantin P."/>
            <person name="Raymond F."/>
            <person name="Corbeil J."/>
            <person name="Omar R.F."/>
            <person name="Bergeron M.G."/>
        </authorList>
    </citation>
    <scope>NUCLEOTIDE SEQUENCE [LARGE SCALE GENOMIC DNA]</scope>
    <source>
        <strain evidence="1 2">CCRI-19649</strain>
    </source>
</reference>
<dbReference type="OrthoDB" id="1752509at2"/>
<comment type="caution">
    <text evidence="1">The sequence shown here is derived from an EMBL/GenBank/DDBJ whole genome shotgun (WGS) entry which is preliminary data.</text>
</comment>
<evidence type="ECO:0000313" key="2">
    <source>
        <dbReference type="Proteomes" id="UP000215694"/>
    </source>
</evidence>
<dbReference type="Proteomes" id="UP000215694">
    <property type="component" value="Unassembled WGS sequence"/>
</dbReference>
<organism evidence="1 2">
    <name type="scientific">Romboutsia weinsteinii</name>
    <dbReference type="NCBI Taxonomy" id="2020949"/>
    <lineage>
        <taxon>Bacteria</taxon>
        <taxon>Bacillati</taxon>
        <taxon>Bacillota</taxon>
        <taxon>Clostridia</taxon>
        <taxon>Peptostreptococcales</taxon>
        <taxon>Peptostreptococcaceae</taxon>
        <taxon>Romboutsia</taxon>
    </lineage>
</organism>
<keyword evidence="2" id="KW-1185">Reference proteome</keyword>
<sequence>MKIKYTNNKNDNRLYSIFVEIFKIDYREYEPDEIDKLIIKDVVKLIDRITTSECKKILGKVGIKNYTDLKEKEVKTLLKEHLPEVEPEIILWIYKEHQVRLDMFKYEVCEVLNITQWRFGKIKHNLKISGKQVVNIAGHPKTVNKYDRAYIYELLLYETI</sequence>
<dbReference type="AlphaFoldDB" id="A0A371JAK5"/>
<protein>
    <submittedName>
        <fullName evidence="1">Uncharacterized protein</fullName>
    </submittedName>
</protein>
<gene>
    <name evidence="1" type="ORF">CHL78_000815</name>
</gene>
<accession>A0A371JAK5</accession>
<evidence type="ECO:0000313" key="1">
    <source>
        <dbReference type="EMBL" id="RDY29743.1"/>
    </source>
</evidence>